<dbReference type="InterPro" id="IPR046457">
    <property type="entry name" value="PMI_typeI_cat"/>
</dbReference>
<evidence type="ECO:0000256" key="8">
    <source>
        <dbReference type="ARBA" id="ARBA00029741"/>
    </source>
</evidence>
<dbReference type="WBParaSite" id="nRc.2.0.1.t30580-RA">
    <property type="protein sequence ID" value="nRc.2.0.1.t30580-RA"/>
    <property type="gene ID" value="nRc.2.0.1.g30580"/>
</dbReference>
<evidence type="ECO:0000313" key="16">
    <source>
        <dbReference type="WBParaSite" id="nRc.2.0.1.t30580-RA"/>
    </source>
</evidence>
<dbReference type="NCBIfam" id="TIGR00218">
    <property type="entry name" value="manA"/>
    <property type="match status" value="1"/>
</dbReference>
<evidence type="ECO:0000259" key="14">
    <source>
        <dbReference type="Pfam" id="PF20512"/>
    </source>
</evidence>
<feature type="binding site" evidence="11">
    <location>
        <position position="186"/>
    </location>
    <ligand>
        <name>Zn(2+)</name>
        <dbReference type="ChEBI" id="CHEBI:29105"/>
    </ligand>
</feature>
<evidence type="ECO:0000313" key="15">
    <source>
        <dbReference type="Proteomes" id="UP000887565"/>
    </source>
</evidence>
<dbReference type="OMA" id="EFAACIS"/>
<keyword evidence="7" id="KW-0413">Isomerase</keyword>
<keyword evidence="5 11" id="KW-0479">Metal-binding</keyword>
<dbReference type="Proteomes" id="UP000887565">
    <property type="component" value="Unplaced"/>
</dbReference>
<dbReference type="PIRSF" id="PIRSF001480">
    <property type="entry name" value="Mannose-6-phosphate_isomerase"/>
    <property type="match status" value="1"/>
</dbReference>
<comment type="similarity">
    <text evidence="3">Belongs to the mannose-6-phosphate isomerase type 1 family.</text>
</comment>
<feature type="domain" description="Phosphomannose isomerase type I helical insertion" evidence="14">
    <location>
        <begin position="224"/>
        <end position="312"/>
    </location>
</feature>
<feature type="binding site" evidence="11">
    <location>
        <position position="159"/>
    </location>
    <ligand>
        <name>Zn(2+)</name>
        <dbReference type="ChEBI" id="CHEBI:29105"/>
    </ligand>
</feature>
<evidence type="ECO:0000256" key="2">
    <source>
        <dbReference type="ARBA" id="ARBA00004666"/>
    </source>
</evidence>
<evidence type="ECO:0000256" key="5">
    <source>
        <dbReference type="ARBA" id="ARBA00022723"/>
    </source>
</evidence>
<feature type="binding site" evidence="11">
    <location>
        <position position="161"/>
    </location>
    <ligand>
        <name>Zn(2+)</name>
        <dbReference type="ChEBI" id="CHEBI:29105"/>
    </ligand>
</feature>
<dbReference type="GO" id="GO:0005829">
    <property type="term" value="C:cytosol"/>
    <property type="evidence" value="ECO:0007669"/>
    <property type="project" value="TreeGrafter"/>
</dbReference>
<feature type="domain" description="Phosphomannose isomerase type I catalytic" evidence="13">
    <location>
        <begin position="98"/>
        <end position="202"/>
    </location>
</feature>
<comment type="pathway">
    <text evidence="2 12">Nucleotide-sugar biosynthesis; GDP-alpha-D-mannose biosynthesis; alpha-D-mannose 1-phosphate from D-fructose 6-phosphate: step 1/2.</text>
</comment>
<dbReference type="CDD" id="cd07011">
    <property type="entry name" value="cupin_PMI_type_I_N"/>
    <property type="match status" value="1"/>
</dbReference>
<reference evidence="16" key="1">
    <citation type="submission" date="2022-11" db="UniProtKB">
        <authorList>
            <consortium name="WormBaseParasite"/>
        </authorList>
    </citation>
    <scope>IDENTIFICATION</scope>
</reference>
<dbReference type="InterPro" id="IPR018050">
    <property type="entry name" value="Pmannose_isomerase-type1_CS"/>
</dbReference>
<dbReference type="PROSITE" id="PS00966">
    <property type="entry name" value="PMI_I_2"/>
    <property type="match status" value="1"/>
</dbReference>
<dbReference type="AlphaFoldDB" id="A0A915JVY8"/>
<evidence type="ECO:0000256" key="9">
    <source>
        <dbReference type="ARBA" id="ARBA00030762"/>
    </source>
</evidence>
<dbReference type="InterPro" id="IPR016305">
    <property type="entry name" value="Mannose-6-P_Isomerase"/>
</dbReference>
<comment type="catalytic activity">
    <reaction evidence="1">
        <text>D-mannose 6-phosphate = D-fructose 6-phosphate</text>
        <dbReference type="Rhea" id="RHEA:12356"/>
        <dbReference type="ChEBI" id="CHEBI:58735"/>
        <dbReference type="ChEBI" id="CHEBI:61527"/>
        <dbReference type="EC" id="5.3.1.8"/>
    </reaction>
</comment>
<protein>
    <recommendedName>
        <fullName evidence="4">mannose-6-phosphate isomerase</fullName>
        <ecNumber evidence="4">5.3.1.8</ecNumber>
    </recommendedName>
    <alternativeName>
        <fullName evidence="8">Phosphohexomutase</fullName>
    </alternativeName>
    <alternativeName>
        <fullName evidence="9">Phosphomannose isomerase</fullName>
    </alternativeName>
</protein>
<proteinExistence type="inferred from homology"/>
<feature type="active site" evidence="10">
    <location>
        <position position="350"/>
    </location>
</feature>
<sequence>MFEAAYTVYFNGELSIRKLISEKEEDLMEKMGPENLIKLKGYVQNYTWGKLGKSSERYRISKSKIFSSGILECQILVSGESQRISYILSKLRILSTFQLWMGTHPKGPSLIMQSGQVLSKYLADNPAILGQSYKVTNTDNFQLPFLFKVLSVNEALSIQSHPNKQQAKILHANDPKNYPDDNHKPEMAIALTEFEMLSGFRPSSEIINYINELSELKRLIRTESYELFRANANEGSLKMCFSDLMNQPQVEIEKSLKSLADRFSSERNNNFSSSTIFLAIFSDFGDDQIKNLFLRIYKGFSNDVGCLAVFFLNYIVLQPGEAVFLGPNEPHAYLLGDCVECMACSDNTIRAGLTPKFKDVENLVAMLTYSMNAAEKVKFKPKKLSDVVTEYAPPVPEFTVHKIEVSKITT</sequence>
<keyword evidence="15" id="KW-1185">Reference proteome</keyword>
<dbReference type="SUPFAM" id="SSF51182">
    <property type="entry name" value="RmlC-like cupins"/>
    <property type="match status" value="1"/>
</dbReference>
<dbReference type="PANTHER" id="PTHR10309">
    <property type="entry name" value="MANNOSE-6-PHOSPHATE ISOMERASE"/>
    <property type="match status" value="1"/>
</dbReference>
<dbReference type="GO" id="GO:0008270">
    <property type="term" value="F:zinc ion binding"/>
    <property type="evidence" value="ECO:0007669"/>
    <property type="project" value="InterPro"/>
</dbReference>
<dbReference type="Pfam" id="PF20511">
    <property type="entry name" value="PMI_typeI_cat"/>
    <property type="match status" value="1"/>
</dbReference>
<dbReference type="Gene3D" id="2.60.120.10">
    <property type="entry name" value="Jelly Rolls"/>
    <property type="match status" value="2"/>
</dbReference>
<dbReference type="Gene3D" id="1.10.441.10">
    <property type="entry name" value="Phosphomannose Isomerase, domain 2"/>
    <property type="match status" value="1"/>
</dbReference>
<evidence type="ECO:0000256" key="10">
    <source>
        <dbReference type="PIRSR" id="PIRSR001480-1"/>
    </source>
</evidence>
<dbReference type="GO" id="GO:0004476">
    <property type="term" value="F:mannose-6-phosphate isomerase activity"/>
    <property type="evidence" value="ECO:0007669"/>
    <property type="project" value="UniProtKB-EC"/>
</dbReference>
<evidence type="ECO:0000256" key="3">
    <source>
        <dbReference type="ARBA" id="ARBA00010772"/>
    </source>
</evidence>
<evidence type="ECO:0000256" key="1">
    <source>
        <dbReference type="ARBA" id="ARBA00000757"/>
    </source>
</evidence>
<organism evidence="15 16">
    <name type="scientific">Romanomermis culicivorax</name>
    <name type="common">Nematode worm</name>
    <dbReference type="NCBI Taxonomy" id="13658"/>
    <lineage>
        <taxon>Eukaryota</taxon>
        <taxon>Metazoa</taxon>
        <taxon>Ecdysozoa</taxon>
        <taxon>Nematoda</taxon>
        <taxon>Enoplea</taxon>
        <taxon>Dorylaimia</taxon>
        <taxon>Mermithida</taxon>
        <taxon>Mermithoidea</taxon>
        <taxon>Mermithidae</taxon>
        <taxon>Romanomermis</taxon>
    </lineage>
</organism>
<keyword evidence="6 11" id="KW-0862">Zinc</keyword>
<evidence type="ECO:0000256" key="4">
    <source>
        <dbReference type="ARBA" id="ARBA00011956"/>
    </source>
</evidence>
<feature type="binding site" evidence="11">
    <location>
        <position position="331"/>
    </location>
    <ligand>
        <name>Zn(2+)</name>
        <dbReference type="ChEBI" id="CHEBI:29105"/>
    </ligand>
</feature>
<dbReference type="InterPro" id="IPR011051">
    <property type="entry name" value="RmlC_Cupin_sf"/>
</dbReference>
<dbReference type="GO" id="GO:0009298">
    <property type="term" value="P:GDP-mannose biosynthetic process"/>
    <property type="evidence" value="ECO:0007669"/>
    <property type="project" value="InterPro"/>
</dbReference>
<evidence type="ECO:0000256" key="7">
    <source>
        <dbReference type="ARBA" id="ARBA00023235"/>
    </source>
</evidence>
<evidence type="ECO:0000256" key="11">
    <source>
        <dbReference type="PIRSR" id="PIRSR001480-2"/>
    </source>
</evidence>
<dbReference type="PANTHER" id="PTHR10309:SF0">
    <property type="entry name" value="MANNOSE-6-PHOSPHATE ISOMERASE"/>
    <property type="match status" value="1"/>
</dbReference>
<comment type="cofactor">
    <cofactor evidence="11">
        <name>Zn(2+)</name>
        <dbReference type="ChEBI" id="CHEBI:29105"/>
    </cofactor>
    <text evidence="11">Binds 1 zinc ion per subunit.</text>
</comment>
<dbReference type="GO" id="GO:0005975">
    <property type="term" value="P:carbohydrate metabolic process"/>
    <property type="evidence" value="ECO:0007669"/>
    <property type="project" value="InterPro"/>
</dbReference>
<dbReference type="PRINTS" id="PR00714">
    <property type="entry name" value="MAN6PISMRASE"/>
</dbReference>
<dbReference type="InterPro" id="IPR046458">
    <property type="entry name" value="PMI_typeI_hel"/>
</dbReference>
<evidence type="ECO:0000256" key="6">
    <source>
        <dbReference type="ARBA" id="ARBA00022833"/>
    </source>
</evidence>
<dbReference type="InterPro" id="IPR001250">
    <property type="entry name" value="Man6P_Isoase-1"/>
</dbReference>
<dbReference type="PROSITE" id="PS00965">
    <property type="entry name" value="PMI_I_1"/>
    <property type="match status" value="1"/>
</dbReference>
<dbReference type="EC" id="5.3.1.8" evidence="4"/>
<dbReference type="InterPro" id="IPR014710">
    <property type="entry name" value="RmlC-like_jellyroll"/>
</dbReference>
<accession>A0A915JVY8</accession>
<dbReference type="Pfam" id="PF20512">
    <property type="entry name" value="PMI_typeI_hel"/>
    <property type="match status" value="1"/>
</dbReference>
<evidence type="ECO:0000259" key="13">
    <source>
        <dbReference type="Pfam" id="PF20511"/>
    </source>
</evidence>
<evidence type="ECO:0000256" key="12">
    <source>
        <dbReference type="RuleBase" id="RU004248"/>
    </source>
</evidence>
<name>A0A915JVY8_ROMCU</name>